<feature type="region of interest" description="Disordered" evidence="1">
    <location>
        <begin position="79"/>
        <end position="102"/>
    </location>
</feature>
<organism evidence="2 3">
    <name type="scientific">Collichthys lucidus</name>
    <name type="common">Big head croaker</name>
    <name type="synonym">Sciaena lucida</name>
    <dbReference type="NCBI Taxonomy" id="240159"/>
    <lineage>
        <taxon>Eukaryota</taxon>
        <taxon>Metazoa</taxon>
        <taxon>Chordata</taxon>
        <taxon>Craniata</taxon>
        <taxon>Vertebrata</taxon>
        <taxon>Euteleostomi</taxon>
        <taxon>Actinopterygii</taxon>
        <taxon>Neopterygii</taxon>
        <taxon>Teleostei</taxon>
        <taxon>Neoteleostei</taxon>
        <taxon>Acanthomorphata</taxon>
        <taxon>Eupercaria</taxon>
        <taxon>Sciaenidae</taxon>
        <taxon>Collichthys</taxon>
    </lineage>
</organism>
<evidence type="ECO:0000313" key="2">
    <source>
        <dbReference type="EMBL" id="TKS88840.1"/>
    </source>
</evidence>
<sequence length="147" mass="16554">MQLHTPELTEEDEALNWATLSKIFIPPPRHCVRTKGSALTFTDRVHSSDGSASFASVHVRIRSRTHALMHWHISQHASEEGWMRGGRRNDSEADNKVKDGGECDRVDVNPCEASRIREKADLNRTVGDHMEVFCGIFSAAFQADARR</sequence>
<evidence type="ECO:0000256" key="1">
    <source>
        <dbReference type="SAM" id="MobiDB-lite"/>
    </source>
</evidence>
<protein>
    <submittedName>
        <fullName evidence="2">Uncharacterized protein</fullName>
    </submittedName>
</protein>
<reference evidence="2 3" key="1">
    <citation type="submission" date="2019-01" db="EMBL/GenBank/DDBJ databases">
        <title>Genome Assembly of Collichthys lucidus.</title>
        <authorList>
            <person name="Cai M."/>
            <person name="Xiao S."/>
        </authorList>
    </citation>
    <scope>NUCLEOTIDE SEQUENCE [LARGE SCALE GENOMIC DNA]</scope>
    <source>
        <strain evidence="2">JT15FE1705JMU</strain>
        <tissue evidence="2">Muscle</tissue>
    </source>
</reference>
<proteinExistence type="predicted"/>
<evidence type="ECO:0000313" key="3">
    <source>
        <dbReference type="Proteomes" id="UP000298787"/>
    </source>
</evidence>
<dbReference type="EMBL" id="CM014097">
    <property type="protein sequence ID" value="TKS88840.1"/>
    <property type="molecule type" value="Genomic_DNA"/>
</dbReference>
<name>A0A4U5VLV0_COLLU</name>
<keyword evidence="3" id="KW-1185">Reference proteome</keyword>
<gene>
    <name evidence="2" type="ORF">D9C73_022729</name>
</gene>
<dbReference type="Proteomes" id="UP000298787">
    <property type="component" value="Chromosome 20"/>
</dbReference>
<accession>A0A4U5VLV0</accession>
<dbReference type="AlphaFoldDB" id="A0A4U5VLV0"/>